<feature type="transmembrane region" description="Helical" evidence="8">
    <location>
        <begin position="132"/>
        <end position="150"/>
    </location>
</feature>
<evidence type="ECO:0000256" key="2">
    <source>
        <dbReference type="ARBA" id="ARBA00022475"/>
    </source>
</evidence>
<reference evidence="9" key="1">
    <citation type="submission" date="2020-01" db="EMBL/GenBank/DDBJ databases">
        <authorList>
            <person name="Meier V. D."/>
            <person name="Meier V D."/>
        </authorList>
    </citation>
    <scope>NUCLEOTIDE SEQUENCE</scope>
    <source>
        <strain evidence="9">HLG_WM_MAG_01</strain>
    </source>
</reference>
<evidence type="ECO:0000256" key="6">
    <source>
        <dbReference type="ARBA" id="ARBA00022989"/>
    </source>
</evidence>
<gene>
    <name evidence="9" type="ORF">HELGO_WM91843</name>
</gene>
<feature type="transmembrane region" description="Helical" evidence="8">
    <location>
        <begin position="98"/>
        <end position="120"/>
    </location>
</feature>
<keyword evidence="4 8" id="KW-0812">Transmembrane</keyword>
<dbReference type="AlphaFoldDB" id="A0A6S6TKK1"/>
<evidence type="ECO:0000256" key="7">
    <source>
        <dbReference type="ARBA" id="ARBA00023136"/>
    </source>
</evidence>
<dbReference type="NCBIfam" id="TIGR04178">
    <property type="entry name" value="exo_archaeo"/>
    <property type="match status" value="1"/>
</dbReference>
<dbReference type="InterPro" id="IPR019127">
    <property type="entry name" value="Exosortase"/>
</dbReference>
<keyword evidence="6 8" id="KW-1133">Transmembrane helix</keyword>
<evidence type="ECO:0000256" key="4">
    <source>
        <dbReference type="ARBA" id="ARBA00022692"/>
    </source>
</evidence>
<dbReference type="InterPro" id="IPR026392">
    <property type="entry name" value="Exo/Archaeosortase_dom"/>
</dbReference>
<accession>A0A6S6TKK1</accession>
<dbReference type="GO" id="GO:0005886">
    <property type="term" value="C:plasma membrane"/>
    <property type="evidence" value="ECO:0007669"/>
    <property type="project" value="UniProtKB-SubCell"/>
</dbReference>
<dbReference type="GO" id="GO:0006508">
    <property type="term" value="P:proteolysis"/>
    <property type="evidence" value="ECO:0007669"/>
    <property type="project" value="UniProtKB-KW"/>
</dbReference>
<keyword evidence="5" id="KW-0378">Hydrolase</keyword>
<name>A0A6S6TKK1_9BACT</name>
<dbReference type="EMBL" id="CACVAS010000067">
    <property type="protein sequence ID" value="CAA6815368.1"/>
    <property type="molecule type" value="Genomic_DNA"/>
</dbReference>
<dbReference type="GO" id="GO:0008233">
    <property type="term" value="F:peptidase activity"/>
    <property type="evidence" value="ECO:0007669"/>
    <property type="project" value="UniProtKB-KW"/>
</dbReference>
<evidence type="ECO:0000313" key="9">
    <source>
        <dbReference type="EMBL" id="CAA6815368.1"/>
    </source>
</evidence>
<sequence length="156" mass="18202">MKKFLLIYLLALLFLFAIFYWNLSPIANSINLWQINLSSFLTSLTLPEHAMKENLIFINTQLTLVIDKACNGLIPYFFLLASIIAFPSEMKHKIKWAMLSYLILSILNIFRIWFITKLVINSENNFSLAHDYLGNLFLVFSSMILFIAFIRTKKHS</sequence>
<evidence type="ECO:0000256" key="5">
    <source>
        <dbReference type="ARBA" id="ARBA00022801"/>
    </source>
</evidence>
<evidence type="ECO:0008006" key="10">
    <source>
        <dbReference type="Google" id="ProtNLM"/>
    </source>
</evidence>
<dbReference type="Pfam" id="PF09721">
    <property type="entry name" value="Exosortase_EpsH"/>
    <property type="match status" value="1"/>
</dbReference>
<evidence type="ECO:0000256" key="1">
    <source>
        <dbReference type="ARBA" id="ARBA00004651"/>
    </source>
</evidence>
<comment type="subcellular location">
    <subcellularLocation>
        <location evidence="1">Cell membrane</location>
        <topology evidence="1">Multi-pass membrane protein</topology>
    </subcellularLocation>
</comment>
<organism evidence="9">
    <name type="scientific">uncultured Sulfurovum sp</name>
    <dbReference type="NCBI Taxonomy" id="269237"/>
    <lineage>
        <taxon>Bacteria</taxon>
        <taxon>Pseudomonadati</taxon>
        <taxon>Campylobacterota</taxon>
        <taxon>Epsilonproteobacteria</taxon>
        <taxon>Campylobacterales</taxon>
        <taxon>Sulfurovaceae</taxon>
        <taxon>Sulfurovum</taxon>
        <taxon>environmental samples</taxon>
    </lineage>
</organism>
<keyword evidence="7 8" id="KW-0472">Membrane</keyword>
<keyword evidence="3" id="KW-0645">Protease</keyword>
<feature type="transmembrane region" description="Helical" evidence="8">
    <location>
        <begin position="65"/>
        <end position="86"/>
    </location>
</feature>
<protein>
    <recommendedName>
        <fullName evidence="10">Exosortase/archaeosortase family protein</fullName>
    </recommendedName>
</protein>
<evidence type="ECO:0000256" key="8">
    <source>
        <dbReference type="SAM" id="Phobius"/>
    </source>
</evidence>
<proteinExistence type="predicted"/>
<keyword evidence="2" id="KW-1003">Cell membrane</keyword>
<evidence type="ECO:0000256" key="3">
    <source>
        <dbReference type="ARBA" id="ARBA00022670"/>
    </source>
</evidence>